<evidence type="ECO:0000313" key="4">
    <source>
        <dbReference type="Proteomes" id="UP000631694"/>
    </source>
</evidence>
<feature type="transmembrane region" description="Helical" evidence="1">
    <location>
        <begin position="283"/>
        <end position="299"/>
    </location>
</feature>
<feature type="transmembrane region" description="Helical" evidence="1">
    <location>
        <begin position="108"/>
        <end position="131"/>
    </location>
</feature>
<organism evidence="3 4">
    <name type="scientific">Methylobrevis albus</name>
    <dbReference type="NCBI Taxonomy" id="2793297"/>
    <lineage>
        <taxon>Bacteria</taxon>
        <taxon>Pseudomonadati</taxon>
        <taxon>Pseudomonadota</taxon>
        <taxon>Alphaproteobacteria</taxon>
        <taxon>Hyphomicrobiales</taxon>
        <taxon>Pleomorphomonadaceae</taxon>
        <taxon>Methylobrevis</taxon>
    </lineage>
</organism>
<feature type="transmembrane region" description="Helical" evidence="1">
    <location>
        <begin position="257"/>
        <end position="277"/>
    </location>
</feature>
<keyword evidence="1" id="KW-0472">Membrane</keyword>
<comment type="caution">
    <text evidence="3">The sequence shown here is derived from an EMBL/GenBank/DDBJ whole genome shotgun (WGS) entry which is preliminary data.</text>
</comment>
<dbReference type="Proteomes" id="UP000631694">
    <property type="component" value="Unassembled WGS sequence"/>
</dbReference>
<gene>
    <name evidence="3" type="ORF">I5731_16465</name>
</gene>
<feature type="transmembrane region" description="Helical" evidence="1">
    <location>
        <begin position="50"/>
        <end position="69"/>
    </location>
</feature>
<dbReference type="AlphaFoldDB" id="A0A931I4P4"/>
<dbReference type="EMBL" id="JADZLT010000054">
    <property type="protein sequence ID" value="MBH0239419.1"/>
    <property type="molecule type" value="Genomic_DNA"/>
</dbReference>
<proteinExistence type="predicted"/>
<dbReference type="PANTHER" id="PTHR22911">
    <property type="entry name" value="ACYL-MALONYL CONDENSING ENZYME-RELATED"/>
    <property type="match status" value="1"/>
</dbReference>
<dbReference type="InterPro" id="IPR000620">
    <property type="entry name" value="EamA_dom"/>
</dbReference>
<dbReference type="GO" id="GO:0016020">
    <property type="term" value="C:membrane"/>
    <property type="evidence" value="ECO:0007669"/>
    <property type="project" value="InterPro"/>
</dbReference>
<evidence type="ECO:0000256" key="1">
    <source>
        <dbReference type="SAM" id="Phobius"/>
    </source>
</evidence>
<feature type="transmembrane region" description="Helical" evidence="1">
    <location>
        <begin position="138"/>
        <end position="161"/>
    </location>
</feature>
<feature type="transmembrane region" description="Helical" evidence="1">
    <location>
        <begin position="23"/>
        <end position="44"/>
    </location>
</feature>
<dbReference type="PANTHER" id="PTHR22911:SF76">
    <property type="entry name" value="EAMA DOMAIN-CONTAINING PROTEIN"/>
    <property type="match status" value="1"/>
</dbReference>
<dbReference type="SUPFAM" id="SSF103481">
    <property type="entry name" value="Multidrug resistance efflux transporter EmrE"/>
    <property type="match status" value="2"/>
</dbReference>
<feature type="transmembrane region" description="Helical" evidence="1">
    <location>
        <begin position="167"/>
        <end position="185"/>
    </location>
</feature>
<keyword evidence="1" id="KW-0812">Transmembrane</keyword>
<feature type="domain" description="EamA" evidence="2">
    <location>
        <begin position="27"/>
        <end position="154"/>
    </location>
</feature>
<keyword evidence="4" id="KW-1185">Reference proteome</keyword>
<feature type="transmembrane region" description="Helical" evidence="1">
    <location>
        <begin position="81"/>
        <end position="102"/>
    </location>
</feature>
<dbReference type="RefSeq" id="WP_197312495.1">
    <property type="nucleotide sequence ID" value="NZ_JADZLT010000054.1"/>
</dbReference>
<dbReference type="Pfam" id="PF00892">
    <property type="entry name" value="EamA"/>
    <property type="match status" value="2"/>
</dbReference>
<keyword evidence="1" id="KW-1133">Transmembrane helix</keyword>
<name>A0A931I4P4_9HYPH</name>
<accession>A0A931I4P4</accession>
<evidence type="ECO:0000313" key="3">
    <source>
        <dbReference type="EMBL" id="MBH0239419.1"/>
    </source>
</evidence>
<feature type="transmembrane region" description="Helical" evidence="1">
    <location>
        <begin position="228"/>
        <end position="250"/>
    </location>
</feature>
<feature type="transmembrane region" description="Helical" evidence="1">
    <location>
        <begin position="197"/>
        <end position="216"/>
    </location>
</feature>
<reference evidence="3" key="1">
    <citation type="submission" date="2020-12" db="EMBL/GenBank/DDBJ databases">
        <title>Methylobrevis albus sp. nov., isolated from fresh water lack sediment.</title>
        <authorList>
            <person name="Zou Q."/>
        </authorList>
    </citation>
    <scope>NUCLEOTIDE SEQUENCE</scope>
    <source>
        <strain evidence="3">L22</strain>
    </source>
</reference>
<protein>
    <submittedName>
        <fullName evidence="3">DMT family transporter</fullName>
    </submittedName>
</protein>
<dbReference type="InterPro" id="IPR037185">
    <property type="entry name" value="EmrE-like"/>
</dbReference>
<feature type="domain" description="EamA" evidence="2">
    <location>
        <begin position="166"/>
        <end position="297"/>
    </location>
</feature>
<evidence type="ECO:0000259" key="2">
    <source>
        <dbReference type="Pfam" id="PF00892"/>
    </source>
</evidence>
<sequence>MTTEGTAVPTADVPPRTGTGHPLALPALVLGAAALGVSTIFVRLTDVGPFASAFWRVALALPLILVWALREGGAGSIAAAFRSPAVLLAGLFFAGDLIFWHLSLTTTTIANATFLATMAPIWVVLGSWLFIGEPVERHVVVGLFVCLAGAALLIGGSWQLAPERLAGDLYGIVTSLFFGGYFLSVRVARRRHGSGPTAFAGCVATATVLLVAAAIAEPVLLPATVAGAAALVGLAVLGQAAGQGLLAFALGHVSAAFSSLVIFLEAVAAALVAWMVFDERLTLDQGLGGLMILVGIVAARPRSAAVTRS</sequence>